<evidence type="ECO:0000256" key="1">
    <source>
        <dbReference type="SAM" id="Coils"/>
    </source>
</evidence>
<reference evidence="2" key="1">
    <citation type="submission" date="2020-11" db="EMBL/GenBank/DDBJ databases">
        <authorList>
            <person name="Whitehead M."/>
        </authorList>
    </citation>
    <scope>NUCLEOTIDE SEQUENCE</scope>
    <source>
        <strain evidence="2">EGII</strain>
    </source>
</reference>
<name>A0A811UDJ2_CERCA</name>
<organism evidence="2 3">
    <name type="scientific">Ceratitis capitata</name>
    <name type="common">Mediterranean fruit fly</name>
    <name type="synonym">Tephritis capitata</name>
    <dbReference type="NCBI Taxonomy" id="7213"/>
    <lineage>
        <taxon>Eukaryota</taxon>
        <taxon>Metazoa</taxon>
        <taxon>Ecdysozoa</taxon>
        <taxon>Arthropoda</taxon>
        <taxon>Hexapoda</taxon>
        <taxon>Insecta</taxon>
        <taxon>Pterygota</taxon>
        <taxon>Neoptera</taxon>
        <taxon>Endopterygota</taxon>
        <taxon>Diptera</taxon>
        <taxon>Brachycera</taxon>
        <taxon>Muscomorpha</taxon>
        <taxon>Tephritoidea</taxon>
        <taxon>Tephritidae</taxon>
        <taxon>Ceratitis</taxon>
        <taxon>Ceratitis</taxon>
    </lineage>
</organism>
<evidence type="ECO:0000313" key="2">
    <source>
        <dbReference type="EMBL" id="CAD6997322.1"/>
    </source>
</evidence>
<gene>
    <name evidence="2" type="ORF">CCAP1982_LOCUS5956</name>
</gene>
<protein>
    <submittedName>
        <fullName evidence="2">(Mediterranean fruit fly) hypothetical protein</fullName>
    </submittedName>
</protein>
<dbReference type="AlphaFoldDB" id="A0A811UDJ2"/>
<accession>A0A811UDJ2</accession>
<evidence type="ECO:0000313" key="3">
    <source>
        <dbReference type="Proteomes" id="UP000606786"/>
    </source>
</evidence>
<dbReference type="EMBL" id="CAJHJT010000012">
    <property type="protein sequence ID" value="CAD6997322.1"/>
    <property type="molecule type" value="Genomic_DNA"/>
</dbReference>
<feature type="coiled-coil region" evidence="1">
    <location>
        <begin position="198"/>
        <end position="226"/>
    </location>
</feature>
<keyword evidence="1" id="KW-0175">Coiled coil</keyword>
<sequence>MNEQRCFQTIPSTADAFKKIDIHDIYLKSTEKSIKEEHHRDSTNSVNNFSDDYFYMDNDQLTDRSETYMTHIKAKVKENVMETKVVDTKEVCSSKYCEYFISNQFNTLNGAVSSLNPNGATQQHCHCLLLLLVHWTTLTLAAWYTLRYFHQLCEQLFVWRERVAPKATTRTMQQTTETKNEDKNVLQRAKGQVGQVLLKQLQKQLLRQQNQLKQQKQKQHQLLQRLYAVHGRQLQSIKQNFACEMKRRTYN</sequence>
<comment type="caution">
    <text evidence="2">The sequence shown here is derived from an EMBL/GenBank/DDBJ whole genome shotgun (WGS) entry which is preliminary data.</text>
</comment>
<dbReference type="OrthoDB" id="6419989at2759"/>
<proteinExistence type="predicted"/>
<dbReference type="Proteomes" id="UP000606786">
    <property type="component" value="Unassembled WGS sequence"/>
</dbReference>
<keyword evidence="3" id="KW-1185">Reference proteome</keyword>